<dbReference type="Proteomes" id="UP000823618">
    <property type="component" value="Unassembled WGS sequence"/>
</dbReference>
<accession>A0A9D9N7G3</accession>
<organism evidence="1 2">
    <name type="scientific">Candidatus Scybalomonas excrementavium</name>
    <dbReference type="NCBI Taxonomy" id="2840943"/>
    <lineage>
        <taxon>Bacteria</taxon>
        <taxon>Bacillati</taxon>
        <taxon>Bacillota</taxon>
        <taxon>Clostridia</taxon>
        <taxon>Lachnospirales</taxon>
        <taxon>Lachnospiraceae</taxon>
        <taxon>Lachnospiraceae incertae sedis</taxon>
        <taxon>Candidatus Scybalomonas</taxon>
    </lineage>
</organism>
<proteinExistence type="predicted"/>
<dbReference type="Gene3D" id="2.60.120.380">
    <property type="match status" value="2"/>
</dbReference>
<gene>
    <name evidence="1" type="ORF">IAC13_05250</name>
</gene>
<name>A0A9D9N7G3_9FIRM</name>
<reference evidence="1" key="2">
    <citation type="journal article" date="2021" name="PeerJ">
        <title>Extensive microbial diversity within the chicken gut microbiome revealed by metagenomics and culture.</title>
        <authorList>
            <person name="Gilroy R."/>
            <person name="Ravi A."/>
            <person name="Getino M."/>
            <person name="Pursley I."/>
            <person name="Horton D.L."/>
            <person name="Alikhan N.F."/>
            <person name="Baker D."/>
            <person name="Gharbi K."/>
            <person name="Hall N."/>
            <person name="Watson M."/>
            <person name="Adriaenssens E.M."/>
            <person name="Foster-Nyarko E."/>
            <person name="Jarju S."/>
            <person name="Secka A."/>
            <person name="Antonio M."/>
            <person name="Oren A."/>
            <person name="Chaudhuri R.R."/>
            <person name="La Ragione R."/>
            <person name="Hildebrand F."/>
            <person name="Pallen M.J."/>
        </authorList>
    </citation>
    <scope>NUCLEOTIDE SEQUENCE</scope>
    <source>
        <strain evidence="1">E3-2379</strain>
    </source>
</reference>
<reference evidence="1" key="1">
    <citation type="submission" date="2020-10" db="EMBL/GenBank/DDBJ databases">
        <authorList>
            <person name="Gilroy R."/>
        </authorList>
    </citation>
    <scope>NUCLEOTIDE SEQUENCE</scope>
    <source>
        <strain evidence="1">E3-2379</strain>
    </source>
</reference>
<sequence>MATETYVQATAKERSREQVLENNVITVSKITGTNPMYYKVTVTKPSTLEFQFFGYQGLSGTIALCNKNKKVISAISMIGTDGDTGEQIYVVDKGTYYYKFTTKNQKCQVLSTIKPYTDKAGTSIQNPKELQKGQVTTGYVSLNDKKGAVDYYKLTVKEDGDCKGLYFGFDGQGSVKITVKIPGYKKKVYQVKSGLTHSIHRPNEPLVDGTHLSTVFPKGTYTITVKKLTAKTNGSYYIGKTKIVNQV</sequence>
<evidence type="ECO:0000313" key="1">
    <source>
        <dbReference type="EMBL" id="MBO8463321.1"/>
    </source>
</evidence>
<dbReference type="EMBL" id="JADIML010000146">
    <property type="protein sequence ID" value="MBO8463321.1"/>
    <property type="molecule type" value="Genomic_DNA"/>
</dbReference>
<protein>
    <submittedName>
        <fullName evidence="1">Uncharacterized protein</fullName>
    </submittedName>
</protein>
<evidence type="ECO:0000313" key="2">
    <source>
        <dbReference type="Proteomes" id="UP000823618"/>
    </source>
</evidence>
<dbReference type="AlphaFoldDB" id="A0A9D9N7G3"/>
<comment type="caution">
    <text evidence="1">The sequence shown here is derived from an EMBL/GenBank/DDBJ whole genome shotgun (WGS) entry which is preliminary data.</text>
</comment>